<dbReference type="AlphaFoldDB" id="A0A0F9MVE6"/>
<gene>
    <name evidence="1" type="ORF">LCGC14_1412820</name>
</gene>
<reference evidence="1" key="1">
    <citation type="journal article" date="2015" name="Nature">
        <title>Complex archaea that bridge the gap between prokaryotes and eukaryotes.</title>
        <authorList>
            <person name="Spang A."/>
            <person name="Saw J.H."/>
            <person name="Jorgensen S.L."/>
            <person name="Zaremba-Niedzwiedzka K."/>
            <person name="Martijn J."/>
            <person name="Lind A.E."/>
            <person name="van Eijk R."/>
            <person name="Schleper C."/>
            <person name="Guy L."/>
            <person name="Ettema T.J."/>
        </authorList>
    </citation>
    <scope>NUCLEOTIDE SEQUENCE</scope>
</reference>
<sequence length="137" mass="15397">MPGIKDAMLAAPIPVQKIETPEWPDLKHVHVRKLDGVLLAITQQLIERYERERAQRTIEANGQMSDTQFIYELFIIFVCDENGDAVFSASDKASIMKLLFAPVERCVNAGLEFNHMTEEAAKEVRGKSKGVRRGKPG</sequence>
<dbReference type="EMBL" id="LAZR01009341">
    <property type="protein sequence ID" value="KKM73207.1"/>
    <property type="molecule type" value="Genomic_DNA"/>
</dbReference>
<evidence type="ECO:0008006" key="2">
    <source>
        <dbReference type="Google" id="ProtNLM"/>
    </source>
</evidence>
<dbReference type="InterPro" id="IPR038556">
    <property type="entry name" value="TAC_Gp13-like_sf"/>
</dbReference>
<evidence type="ECO:0000313" key="1">
    <source>
        <dbReference type="EMBL" id="KKM73207.1"/>
    </source>
</evidence>
<dbReference type="Gene3D" id="3.30.2220.20">
    <property type="entry name" value="Phage tail assembly chaperone gp13-like"/>
    <property type="match status" value="1"/>
</dbReference>
<proteinExistence type="predicted"/>
<name>A0A0F9MVE6_9ZZZZ</name>
<protein>
    <recommendedName>
        <fullName evidence="2">Phage tail assembly chaperone</fullName>
    </recommendedName>
</protein>
<accession>A0A0F9MVE6</accession>
<comment type="caution">
    <text evidence="1">The sequence shown here is derived from an EMBL/GenBank/DDBJ whole genome shotgun (WGS) entry which is preliminary data.</text>
</comment>
<organism evidence="1">
    <name type="scientific">marine sediment metagenome</name>
    <dbReference type="NCBI Taxonomy" id="412755"/>
    <lineage>
        <taxon>unclassified sequences</taxon>
        <taxon>metagenomes</taxon>
        <taxon>ecological metagenomes</taxon>
    </lineage>
</organism>